<evidence type="ECO:0000313" key="2">
    <source>
        <dbReference type="Proteomes" id="UP000007486"/>
    </source>
</evidence>
<dbReference type="EMBL" id="CP002530">
    <property type="protein sequence ID" value="ADY37609.1"/>
    <property type="molecule type" value="Genomic_DNA"/>
</dbReference>
<gene>
    <name evidence="1" type="ordered locus">Bacsa_3081</name>
</gene>
<proteinExistence type="predicted"/>
<dbReference type="InterPro" id="IPR011664">
    <property type="entry name" value="Abi_system_AbiD/AbiF-like"/>
</dbReference>
<sequence length="310" mass="37288">MLKSVGRFLYIPMEAFQKQYHTPSELVQLLQQRGLEIYNPVKAEDYIRHIGYYRLSAYFYPFLEHPKNEHKFKPGSSFEEVMQLYRFDRKLRLLLFNEIEKIEIAVRQAIVNAVCETNHDPFWITNPETFAKREKYNYMMGLINKEYERSNEDFIKHFKAKYDNDYPPAWELIEILPLGVVTRIYENLRDFKTQKKIAKEFYLNVPVLQSWLTLITLTRNACCHHSRVWNKTNAITTLSMKKMLRNWLNEQPNQQKVYYNLCLIRYFLNVINPANDLKQKLVNLFQQYPSIDLAAMGFTRGWELEPLWKE</sequence>
<dbReference type="eggNOG" id="COG4823">
    <property type="taxonomic scope" value="Bacteria"/>
</dbReference>
<dbReference type="KEGG" id="bsa:Bacsa_3081"/>
<reference evidence="1 2" key="1">
    <citation type="journal article" date="2011" name="Stand. Genomic Sci.">
        <title>Complete genome sequence of Bacteroides salanitronis type strain (BL78).</title>
        <authorList>
            <person name="Gronow S."/>
            <person name="Held B."/>
            <person name="Lucas S."/>
            <person name="Lapidus A."/>
            <person name="Del Rio T.G."/>
            <person name="Nolan M."/>
            <person name="Tice H."/>
            <person name="Deshpande S."/>
            <person name="Cheng J.F."/>
            <person name="Pitluck S."/>
            <person name="Liolios K."/>
            <person name="Pagani I."/>
            <person name="Ivanova N."/>
            <person name="Mavromatis K."/>
            <person name="Pati A."/>
            <person name="Tapia R."/>
            <person name="Han C."/>
            <person name="Goodwin L."/>
            <person name="Chen A."/>
            <person name="Palaniappan K."/>
            <person name="Land M."/>
            <person name="Hauser L."/>
            <person name="Chang Y.J."/>
            <person name="Jeffries C.D."/>
            <person name="Brambilla E.M."/>
            <person name="Rohde M."/>
            <person name="Goker M."/>
            <person name="Detter J.C."/>
            <person name="Woyke T."/>
            <person name="Bristow J."/>
            <person name="Markowitz V."/>
            <person name="Hugenholtz P."/>
            <person name="Kyrpides N.C."/>
            <person name="Klenk H.P."/>
            <person name="Eisen J.A."/>
        </authorList>
    </citation>
    <scope>NUCLEOTIDE SEQUENCE [LARGE SCALE GENOMIC DNA]</scope>
    <source>
        <strain evidence="1 2">DSM 18170</strain>
    </source>
</reference>
<dbReference type="OrthoDB" id="5363652at2"/>
<organism evidence="1 2">
    <name type="scientific">Phocaeicola salanitronis (strain DSM 18170 / JCM 13657 / CCUG 60908 / BL78)</name>
    <name type="common">Bacteroides salanitronis</name>
    <dbReference type="NCBI Taxonomy" id="667015"/>
    <lineage>
        <taxon>Bacteria</taxon>
        <taxon>Pseudomonadati</taxon>
        <taxon>Bacteroidota</taxon>
        <taxon>Bacteroidia</taxon>
        <taxon>Bacteroidales</taxon>
        <taxon>Bacteroidaceae</taxon>
        <taxon>Phocaeicola</taxon>
    </lineage>
</organism>
<evidence type="ECO:0000313" key="1">
    <source>
        <dbReference type="EMBL" id="ADY37609.1"/>
    </source>
</evidence>
<dbReference type="Pfam" id="PF07751">
    <property type="entry name" value="Abi_2"/>
    <property type="match status" value="1"/>
</dbReference>
<dbReference type="Proteomes" id="UP000007486">
    <property type="component" value="Chromosome"/>
</dbReference>
<dbReference type="AlphaFoldDB" id="F0R348"/>
<protein>
    <submittedName>
        <fullName evidence="1">Abi family protein</fullName>
    </submittedName>
</protein>
<name>F0R348_PHOSB</name>
<keyword evidence="2" id="KW-1185">Reference proteome</keyword>
<accession>F0R348</accession>
<dbReference type="HOGENOM" id="CLU_044962_2_1_10"/>